<dbReference type="InterPro" id="IPR043831">
    <property type="entry name" value="DUF5808"/>
</dbReference>
<dbReference type="Proteomes" id="UP001055437">
    <property type="component" value="Chromosome"/>
</dbReference>
<protein>
    <submittedName>
        <fullName evidence="4">DUF5808 domain-containing protein</fullName>
    </submittedName>
</protein>
<evidence type="ECO:0000256" key="1">
    <source>
        <dbReference type="SAM" id="Phobius"/>
    </source>
</evidence>
<dbReference type="GeneID" id="303561369"/>
<organism evidence="3 5">
    <name type="scientific">Clostridium septicum</name>
    <dbReference type="NCBI Taxonomy" id="1504"/>
    <lineage>
        <taxon>Bacteria</taxon>
        <taxon>Bacillati</taxon>
        <taxon>Bacillota</taxon>
        <taxon>Clostridia</taxon>
        <taxon>Eubacteriales</taxon>
        <taxon>Clostridiaceae</taxon>
        <taxon>Clostridium</taxon>
    </lineage>
</organism>
<sequence length="376" mass="43574">MERYIPWVIVNIMILTMFIISYYVNKTSNNGIFFGVRIPKEYQNKSEIINLDNEYKKINIIVFLVIAVISNFLFAYTINLKEEVLAVILVSIVMIILVLHSVIFVIYYKKMKNLKSSKGWNRKVKNVVVVDTTLRKPKRNEKIKIINSKYFALLFIFPVVMAIITLFKYSSLPNITDFPNSGFKNIEKDTLKGMLTLYQFPIAQLFMSSIFFFISKTIINSRVDLNSGSIKEAVERKKRFKRISSILMLFTAVEILILFSILQFSILYNFNSGIIEFIFTIIMLVTMIVFIGLFIKVGQGGRNLESKEEIDELYKDDDEKWILGCLYYNKNDPAWMVEKRVGIGWTINLANPKGIIILIVLLIIIFFMVIIGGIIE</sequence>
<feature type="transmembrane region" description="Helical" evidence="1">
    <location>
        <begin position="84"/>
        <end position="108"/>
    </location>
</feature>
<evidence type="ECO:0000313" key="4">
    <source>
        <dbReference type="EMBL" id="USS01640.1"/>
    </source>
</evidence>
<name>A0A9N7PMF5_CLOSE</name>
<feature type="transmembrane region" description="Helical" evidence="1">
    <location>
        <begin position="274"/>
        <end position="295"/>
    </location>
</feature>
<dbReference type="PANTHER" id="PTHR37810:SF9">
    <property type="entry name" value="MEMBRANE PROTEIN"/>
    <property type="match status" value="1"/>
</dbReference>
<feature type="transmembrane region" description="Helical" evidence="1">
    <location>
        <begin position="6"/>
        <end position="24"/>
    </location>
</feature>
<dbReference type="OrthoDB" id="9808690at2"/>
<dbReference type="EMBL" id="CP023671">
    <property type="protein sequence ID" value="AYE35042.1"/>
    <property type="molecule type" value="Genomic_DNA"/>
</dbReference>
<dbReference type="EMBL" id="CP099799">
    <property type="protein sequence ID" value="USS01640.1"/>
    <property type="molecule type" value="Genomic_DNA"/>
</dbReference>
<keyword evidence="1" id="KW-1133">Transmembrane helix</keyword>
<dbReference type="GO" id="GO:0009636">
    <property type="term" value="P:response to toxic substance"/>
    <property type="evidence" value="ECO:0007669"/>
    <property type="project" value="TreeGrafter"/>
</dbReference>
<evidence type="ECO:0000313" key="3">
    <source>
        <dbReference type="EMBL" id="AYE35042.1"/>
    </source>
</evidence>
<dbReference type="AlphaFoldDB" id="A0A9N7PMF5"/>
<evidence type="ECO:0000259" key="2">
    <source>
        <dbReference type="Pfam" id="PF19124"/>
    </source>
</evidence>
<dbReference type="Pfam" id="PF19124">
    <property type="entry name" value="DUF5808"/>
    <property type="match status" value="1"/>
</dbReference>
<dbReference type="KEGG" id="csep:CP523_11805"/>
<reference evidence="3 5" key="1">
    <citation type="submission" date="2017-09" db="EMBL/GenBank/DDBJ databases">
        <authorList>
            <person name="Thomas P."/>
            <person name="Seyboldt C."/>
        </authorList>
    </citation>
    <scope>NUCLEOTIDE SEQUENCE [LARGE SCALE GENOMIC DNA]</scope>
    <source>
        <strain evidence="3 5">DSM 7534</strain>
    </source>
</reference>
<evidence type="ECO:0000313" key="6">
    <source>
        <dbReference type="Proteomes" id="UP001055437"/>
    </source>
</evidence>
<gene>
    <name evidence="3" type="ORF">CP523_11805</name>
    <name evidence="4" type="ORF">NH397_04180</name>
</gene>
<keyword evidence="6" id="KW-1185">Reference proteome</keyword>
<accession>A0A9N7PMF5</accession>
<feature type="transmembrane region" description="Helical" evidence="1">
    <location>
        <begin position="197"/>
        <end position="214"/>
    </location>
</feature>
<feature type="transmembrane region" description="Helical" evidence="1">
    <location>
        <begin position="246"/>
        <end position="268"/>
    </location>
</feature>
<feature type="transmembrane region" description="Helical" evidence="1">
    <location>
        <begin position="58"/>
        <end position="78"/>
    </location>
</feature>
<dbReference type="Proteomes" id="UP000280586">
    <property type="component" value="Chromosome"/>
</dbReference>
<proteinExistence type="predicted"/>
<keyword evidence="1" id="KW-0472">Membrane</keyword>
<feature type="domain" description="DUF5808" evidence="2">
    <location>
        <begin position="330"/>
        <end position="354"/>
    </location>
</feature>
<dbReference type="PANTHER" id="PTHR37810">
    <property type="entry name" value="IMMUNITY PROTEIN SDPI"/>
    <property type="match status" value="1"/>
</dbReference>
<keyword evidence="1" id="KW-0812">Transmembrane</keyword>
<feature type="transmembrane region" description="Helical" evidence="1">
    <location>
        <begin position="355"/>
        <end position="375"/>
    </location>
</feature>
<evidence type="ECO:0000313" key="5">
    <source>
        <dbReference type="Proteomes" id="UP000280586"/>
    </source>
</evidence>
<feature type="transmembrane region" description="Helical" evidence="1">
    <location>
        <begin position="150"/>
        <end position="169"/>
    </location>
</feature>
<reference evidence="4" key="2">
    <citation type="submission" date="2022-06" db="EMBL/GenBank/DDBJ databases">
        <authorList>
            <person name="Holder M.E."/>
            <person name="Ajami N.J."/>
            <person name="Petrosino J.F."/>
        </authorList>
    </citation>
    <scope>NUCLEOTIDE SEQUENCE</scope>
    <source>
        <strain evidence="4">RMA 8861</strain>
    </source>
</reference>
<dbReference type="RefSeq" id="WP_066673410.1">
    <property type="nucleotide sequence ID" value="NZ_CABMIZ010000001.1"/>
</dbReference>